<keyword evidence="4 5" id="KW-0472">Membrane</keyword>
<dbReference type="PANTHER" id="PTHR39157">
    <property type="entry name" value="INTEGRAL MEMBRANE PROTEIN-RELATED"/>
    <property type="match status" value="1"/>
</dbReference>
<feature type="transmembrane region" description="Helical" evidence="5">
    <location>
        <begin position="118"/>
        <end position="134"/>
    </location>
</feature>
<evidence type="ECO:0000256" key="2">
    <source>
        <dbReference type="ARBA" id="ARBA00022692"/>
    </source>
</evidence>
<evidence type="ECO:0000313" key="7">
    <source>
        <dbReference type="EMBL" id="QLG26116.1"/>
    </source>
</evidence>
<feature type="transmembrane region" description="Helical" evidence="5">
    <location>
        <begin position="29"/>
        <end position="50"/>
    </location>
</feature>
<reference evidence="7 8" key="1">
    <citation type="submission" date="2020-07" db="EMBL/GenBank/DDBJ databases">
        <title>Gai3-2, isolated from salt lake.</title>
        <authorList>
            <person name="Cui H."/>
            <person name="Shi X."/>
        </authorList>
    </citation>
    <scope>NUCLEOTIDE SEQUENCE [LARGE SCALE GENOMIC DNA]</scope>
    <source>
        <strain evidence="7 8">Gai3-2</strain>
    </source>
</reference>
<feature type="domain" description="Methylamine utilisation protein MauE" evidence="6">
    <location>
        <begin position="31"/>
        <end position="132"/>
    </location>
</feature>
<name>A0A7D5KDF5_9EURY</name>
<dbReference type="GeneID" id="56027277"/>
<sequence length="192" mass="20562">MATSASIDTSNTFESTVAGRTVRARAHSLSAWFVLSLRLMMGAAFLWAGWTKLPFVAGEAFDATGYLRFATVANGSPLADAFVAMSNVPWLMTVANVAVPWGELLLGLGLLVGAFTRLASFFGALLMATFYLGNWSVEHGVINGDFAYMLVFLAVAAFGAGRILGLDAYIENYEVGGVPLLERYPVLEYVLG</sequence>
<evidence type="ECO:0000256" key="5">
    <source>
        <dbReference type="SAM" id="Phobius"/>
    </source>
</evidence>
<evidence type="ECO:0000256" key="4">
    <source>
        <dbReference type="ARBA" id="ARBA00023136"/>
    </source>
</evidence>
<evidence type="ECO:0000256" key="3">
    <source>
        <dbReference type="ARBA" id="ARBA00022989"/>
    </source>
</evidence>
<feature type="transmembrane region" description="Helical" evidence="5">
    <location>
        <begin position="90"/>
        <end position="111"/>
    </location>
</feature>
<gene>
    <name evidence="7" type="ORF">HUG10_00550</name>
</gene>
<comment type="subcellular location">
    <subcellularLocation>
        <location evidence="1">Membrane</location>
        <topology evidence="1">Multi-pass membrane protein</topology>
    </subcellularLocation>
</comment>
<proteinExistence type="predicted"/>
<dbReference type="OrthoDB" id="199518at2157"/>
<keyword evidence="2 5" id="KW-0812">Transmembrane</keyword>
<organism evidence="7 8">
    <name type="scientific">Halorarum halophilum</name>
    <dbReference type="NCBI Taxonomy" id="2743090"/>
    <lineage>
        <taxon>Archaea</taxon>
        <taxon>Methanobacteriati</taxon>
        <taxon>Methanobacteriota</taxon>
        <taxon>Stenosarchaea group</taxon>
        <taxon>Halobacteria</taxon>
        <taxon>Halobacteriales</taxon>
        <taxon>Haloferacaceae</taxon>
        <taxon>Halorarum</taxon>
    </lineage>
</organism>
<evidence type="ECO:0000256" key="1">
    <source>
        <dbReference type="ARBA" id="ARBA00004141"/>
    </source>
</evidence>
<evidence type="ECO:0000313" key="8">
    <source>
        <dbReference type="Proteomes" id="UP000509750"/>
    </source>
</evidence>
<dbReference type="Pfam" id="PF07291">
    <property type="entry name" value="MauE"/>
    <property type="match status" value="1"/>
</dbReference>
<keyword evidence="8" id="KW-1185">Reference proteome</keyword>
<protein>
    <submittedName>
        <fullName evidence="7">DoxX family membrane protein</fullName>
    </submittedName>
</protein>
<feature type="transmembrane region" description="Helical" evidence="5">
    <location>
        <begin position="146"/>
        <end position="164"/>
    </location>
</feature>
<keyword evidence="3 5" id="KW-1133">Transmembrane helix</keyword>
<dbReference type="EMBL" id="CP058529">
    <property type="protein sequence ID" value="QLG26116.1"/>
    <property type="molecule type" value="Genomic_DNA"/>
</dbReference>
<dbReference type="KEGG" id="halg:HUG10_00550"/>
<dbReference type="Proteomes" id="UP000509750">
    <property type="component" value="Chromosome"/>
</dbReference>
<accession>A0A7D5KDF5</accession>
<dbReference type="RefSeq" id="WP_179167691.1">
    <property type="nucleotide sequence ID" value="NZ_CP058529.1"/>
</dbReference>
<dbReference type="GO" id="GO:0016020">
    <property type="term" value="C:membrane"/>
    <property type="evidence" value="ECO:0007669"/>
    <property type="project" value="UniProtKB-SubCell"/>
</dbReference>
<evidence type="ECO:0000259" key="6">
    <source>
        <dbReference type="Pfam" id="PF07291"/>
    </source>
</evidence>
<dbReference type="PANTHER" id="PTHR39157:SF1">
    <property type="entry name" value="DOXX FAMILY PROTEIN"/>
    <property type="match status" value="1"/>
</dbReference>
<dbReference type="InterPro" id="IPR009908">
    <property type="entry name" value="Methylamine_util_MauE"/>
</dbReference>
<dbReference type="AlphaFoldDB" id="A0A7D5KDF5"/>